<accession>A0ABZ2HDC3</accession>
<reference evidence="2 3" key="1">
    <citation type="submission" date="2023-10" db="EMBL/GenBank/DDBJ databases">
        <title>Roseovarius strain S88 nov., isolated from a marine algae.</title>
        <authorList>
            <person name="Lee M.W."/>
            <person name="Lee J.K."/>
            <person name="Kim J.M."/>
            <person name="Choi D.G."/>
            <person name="Baek J.H."/>
            <person name="Bayburt H."/>
            <person name="Jung J.J."/>
            <person name="Han D.M."/>
            <person name="Jeon C.O."/>
        </authorList>
    </citation>
    <scope>NUCLEOTIDE SEQUENCE [LARGE SCALE GENOMIC DNA]</scope>
    <source>
        <strain evidence="2 3">S88</strain>
    </source>
</reference>
<evidence type="ECO:0000313" key="2">
    <source>
        <dbReference type="EMBL" id="WWR45088.1"/>
    </source>
</evidence>
<sequence>MSNEQAEPTFVRHAKLFELLRQENIATQHTTSAAQPVQERQMSEQELLSRALGSLNPRG</sequence>
<evidence type="ECO:0000256" key="1">
    <source>
        <dbReference type="SAM" id="MobiDB-lite"/>
    </source>
</evidence>
<dbReference type="EMBL" id="CP146069">
    <property type="protein sequence ID" value="WWR45088.1"/>
    <property type="molecule type" value="Genomic_DNA"/>
</dbReference>
<dbReference type="Proteomes" id="UP001364156">
    <property type="component" value="Chromosome"/>
</dbReference>
<evidence type="ECO:0000313" key="3">
    <source>
        <dbReference type="Proteomes" id="UP001364156"/>
    </source>
</evidence>
<feature type="region of interest" description="Disordered" evidence="1">
    <location>
        <begin position="27"/>
        <end position="59"/>
    </location>
</feature>
<gene>
    <name evidence="2" type="ORF">RZ517_09675</name>
</gene>
<name>A0ABZ2HDC3_9RHOB</name>
<dbReference type="RefSeq" id="WP_338547968.1">
    <property type="nucleotide sequence ID" value="NZ_CP146069.1"/>
</dbReference>
<protein>
    <submittedName>
        <fullName evidence="2">Uncharacterized protein</fullName>
    </submittedName>
</protein>
<organism evidence="2 3">
    <name type="scientific">Roseovarius phycicola</name>
    <dbReference type="NCBI Taxonomy" id="3080976"/>
    <lineage>
        <taxon>Bacteria</taxon>
        <taxon>Pseudomonadati</taxon>
        <taxon>Pseudomonadota</taxon>
        <taxon>Alphaproteobacteria</taxon>
        <taxon>Rhodobacterales</taxon>
        <taxon>Roseobacteraceae</taxon>
        <taxon>Roseovarius</taxon>
    </lineage>
</organism>
<keyword evidence="3" id="KW-1185">Reference proteome</keyword>
<proteinExistence type="predicted"/>
<feature type="compositionally biased region" description="Polar residues" evidence="1">
    <location>
        <begin position="27"/>
        <end position="46"/>
    </location>
</feature>